<dbReference type="AlphaFoldDB" id="A0A239A265"/>
<protein>
    <submittedName>
        <fullName evidence="1">Flagellar operon protein</fullName>
    </submittedName>
</protein>
<dbReference type="OrthoDB" id="165650at2"/>
<reference evidence="1 2" key="1">
    <citation type="submission" date="2017-06" db="EMBL/GenBank/DDBJ databases">
        <authorList>
            <person name="Kim H.J."/>
            <person name="Triplett B.A."/>
        </authorList>
    </citation>
    <scope>NUCLEOTIDE SEQUENCE [LARGE SCALE GENOMIC DNA]</scope>
    <source>
        <strain evidence="1 2">SCA</strain>
    </source>
</reference>
<dbReference type="EMBL" id="FZOJ01000001">
    <property type="protein sequence ID" value="SNR89745.1"/>
    <property type="molecule type" value="Genomic_DNA"/>
</dbReference>
<dbReference type="Proteomes" id="UP000198304">
    <property type="component" value="Unassembled WGS sequence"/>
</dbReference>
<keyword evidence="1" id="KW-0282">Flagellum</keyword>
<name>A0A239A265_9FIRM</name>
<keyword evidence="2" id="KW-1185">Reference proteome</keyword>
<dbReference type="Pfam" id="PF12611">
    <property type="entry name" value="Flagellar_put"/>
    <property type="match status" value="1"/>
</dbReference>
<dbReference type="RefSeq" id="WP_089281073.1">
    <property type="nucleotide sequence ID" value="NZ_FZOJ01000001.1"/>
</dbReference>
<proteinExistence type="predicted"/>
<organism evidence="1 2">
    <name type="scientific">Anaerovirgula multivorans</name>
    <dbReference type="NCBI Taxonomy" id="312168"/>
    <lineage>
        <taxon>Bacteria</taxon>
        <taxon>Bacillati</taxon>
        <taxon>Bacillota</taxon>
        <taxon>Clostridia</taxon>
        <taxon>Peptostreptococcales</taxon>
        <taxon>Natronincolaceae</taxon>
        <taxon>Anaerovirgula</taxon>
    </lineage>
</organism>
<gene>
    <name evidence="1" type="ORF">SAMN05446037_1001291</name>
</gene>
<keyword evidence="1" id="KW-0969">Cilium</keyword>
<evidence type="ECO:0000313" key="2">
    <source>
        <dbReference type="Proteomes" id="UP000198304"/>
    </source>
</evidence>
<dbReference type="NCBIfam" id="TIGR02530">
    <property type="entry name" value="flg_new"/>
    <property type="match status" value="1"/>
</dbReference>
<accession>A0A239A265</accession>
<sequence length="124" mass="13976">MVTYKINNKALLAPNSTQKINNLNTTTNFDQILHQHIEKNSEVKFSKHAVERLEQRNIQLSKQDIMKLNNAIDTAAKKGIRETLIIMDNTAFIASVRNKTVITAAVDEQLKENVFTNIDGAVIV</sequence>
<dbReference type="InterPro" id="IPR013367">
    <property type="entry name" value="Flagellar_put"/>
</dbReference>
<keyword evidence="1" id="KW-0966">Cell projection</keyword>
<evidence type="ECO:0000313" key="1">
    <source>
        <dbReference type="EMBL" id="SNR89745.1"/>
    </source>
</evidence>